<feature type="domain" description="Right handed beta helix" evidence="1">
    <location>
        <begin position="263"/>
        <end position="424"/>
    </location>
</feature>
<dbReference type="Gene3D" id="2.160.20.10">
    <property type="entry name" value="Single-stranded right-handed beta-helix, Pectin lyase-like"/>
    <property type="match status" value="2"/>
</dbReference>
<gene>
    <name evidence="2" type="ORF">H0486_13350</name>
</gene>
<evidence type="ECO:0000313" key="3">
    <source>
        <dbReference type="Proteomes" id="UP000574276"/>
    </source>
</evidence>
<dbReference type="RefSeq" id="WP_228353477.1">
    <property type="nucleotide sequence ID" value="NZ_JACEGA010000001.1"/>
</dbReference>
<dbReference type="AlphaFoldDB" id="A0A839K493"/>
<dbReference type="Pfam" id="PF13229">
    <property type="entry name" value="Beta_helix"/>
    <property type="match status" value="1"/>
</dbReference>
<name>A0A839K493_9FIRM</name>
<sequence length="654" mass="74769">MDLTARLPDGCEFDFWEVKQEYERELHVACNHPHASDDNDGSMDHPYKTINAAAAIATPGTRVWIHGGEYRECVRPAQGGENPERMICYEAYGDGEVIIKASIEVTEFEKSKGWRLSPNFDKIKDEDLIQVWQIRLNPEDFKGYNPFCLVNILHDRLFIEYDKTDMTTYLNRRGMIFCDGKPLQQVALYNQLSQQEGSFWVEANGQTVHFRLKNDDHPSNHRIELTSREQCFAPEVPFLSYIKLKGLTCAHAATGAPVPQRGAISCYRGHHWIIEDCEIDWSNAVGIDIGNECWHHDIEPGQLIGYSIIRGCRIRNVGVCGIAALFAEHYLIEDNIIEGTGWQKMELSWEAGAMKAHNSIGCLIRRNIFTKTYRADHLWLDCGNENNRITQNLFLDGIEQREAIFIECTRDGVNLIDNNIFWNVEGRFDPQKIPKEPGSSGWYKLVEHDVINGYAIYGEGTDHLYIANNLIGNCRGSGYYAKPVAFRMHGLLRGGTSRDARLFNNIFYQCGEAAITMPTEKNEAEGNLYVKQTGGYLRVMYPAPEACLDLPAWKEFYGFDLQGQEGWFDIEINTETYTMELKKAENGLRNVWRQELEKHQFIYDPSDIKEVENASLVSNDFYGTATKDEKRSPGPFHKLQTGEVYSIDPRKSNK</sequence>
<dbReference type="EMBL" id="JACEGA010000001">
    <property type="protein sequence ID" value="MBB2183859.1"/>
    <property type="molecule type" value="Genomic_DNA"/>
</dbReference>
<evidence type="ECO:0000259" key="1">
    <source>
        <dbReference type="Pfam" id="PF13229"/>
    </source>
</evidence>
<dbReference type="InterPro" id="IPR006626">
    <property type="entry name" value="PbH1"/>
</dbReference>
<dbReference type="InterPro" id="IPR011050">
    <property type="entry name" value="Pectin_lyase_fold/virulence"/>
</dbReference>
<reference evidence="2 3" key="1">
    <citation type="submission" date="2020-07" db="EMBL/GenBank/DDBJ databases">
        <title>Characterization and genome sequencing of isolate MD1, a novel member within the family Lachnospiraceae.</title>
        <authorList>
            <person name="Rettenmaier R."/>
            <person name="Di Bello L."/>
            <person name="Zinser C."/>
            <person name="Scheitz K."/>
            <person name="Liebl W."/>
            <person name="Zverlov V."/>
        </authorList>
    </citation>
    <scope>NUCLEOTIDE SEQUENCE [LARGE SCALE GENOMIC DNA]</scope>
    <source>
        <strain evidence="2 3">MD1</strain>
    </source>
</reference>
<evidence type="ECO:0000313" key="2">
    <source>
        <dbReference type="EMBL" id="MBB2183859.1"/>
    </source>
</evidence>
<keyword evidence="3" id="KW-1185">Reference proteome</keyword>
<dbReference type="Proteomes" id="UP000574276">
    <property type="component" value="Unassembled WGS sequence"/>
</dbReference>
<dbReference type="SMART" id="SM00710">
    <property type="entry name" value="PbH1"/>
    <property type="match status" value="4"/>
</dbReference>
<dbReference type="SUPFAM" id="SSF51126">
    <property type="entry name" value="Pectin lyase-like"/>
    <property type="match status" value="1"/>
</dbReference>
<organism evidence="2 3">
    <name type="scientific">Variimorphobacter saccharofermentans</name>
    <dbReference type="NCBI Taxonomy" id="2755051"/>
    <lineage>
        <taxon>Bacteria</taxon>
        <taxon>Bacillati</taxon>
        <taxon>Bacillota</taxon>
        <taxon>Clostridia</taxon>
        <taxon>Lachnospirales</taxon>
        <taxon>Lachnospiraceae</taxon>
        <taxon>Variimorphobacter</taxon>
    </lineage>
</organism>
<dbReference type="InterPro" id="IPR039448">
    <property type="entry name" value="Beta_helix"/>
</dbReference>
<dbReference type="InterPro" id="IPR012334">
    <property type="entry name" value="Pectin_lyas_fold"/>
</dbReference>
<accession>A0A839K493</accession>
<proteinExistence type="predicted"/>
<comment type="caution">
    <text evidence="2">The sequence shown here is derived from an EMBL/GenBank/DDBJ whole genome shotgun (WGS) entry which is preliminary data.</text>
</comment>
<protein>
    <submittedName>
        <fullName evidence="2">Right-handed parallel beta-helix repeat-containing protein</fullName>
    </submittedName>
</protein>